<proteinExistence type="predicted"/>
<dbReference type="AlphaFoldDB" id="A0AAV7VWY2"/>
<evidence type="ECO:0000313" key="2">
    <source>
        <dbReference type="EMBL" id="KAJ1204796.1"/>
    </source>
</evidence>
<evidence type="ECO:0000313" key="3">
    <source>
        <dbReference type="EMBL" id="KAJ1204797.1"/>
    </source>
</evidence>
<dbReference type="EMBL" id="JANPWB010000002">
    <property type="protein sequence ID" value="KAJ1204797.1"/>
    <property type="molecule type" value="Genomic_DNA"/>
</dbReference>
<organism evidence="3 4">
    <name type="scientific">Pleurodeles waltl</name>
    <name type="common">Iberian ribbed newt</name>
    <dbReference type="NCBI Taxonomy" id="8319"/>
    <lineage>
        <taxon>Eukaryota</taxon>
        <taxon>Metazoa</taxon>
        <taxon>Chordata</taxon>
        <taxon>Craniata</taxon>
        <taxon>Vertebrata</taxon>
        <taxon>Euteleostomi</taxon>
        <taxon>Amphibia</taxon>
        <taxon>Batrachia</taxon>
        <taxon>Caudata</taxon>
        <taxon>Salamandroidea</taxon>
        <taxon>Salamandridae</taxon>
        <taxon>Pleurodelinae</taxon>
        <taxon>Pleurodeles</taxon>
    </lineage>
</organism>
<evidence type="ECO:0000256" key="1">
    <source>
        <dbReference type="SAM" id="MobiDB-lite"/>
    </source>
</evidence>
<dbReference type="EMBL" id="JANPWB010000002">
    <property type="protein sequence ID" value="KAJ1204796.1"/>
    <property type="molecule type" value="Genomic_DNA"/>
</dbReference>
<reference evidence="3" key="1">
    <citation type="journal article" date="2022" name="bioRxiv">
        <title>Sequencing and chromosome-scale assembly of the giantPleurodeles waltlgenome.</title>
        <authorList>
            <person name="Brown T."/>
            <person name="Elewa A."/>
            <person name="Iarovenko S."/>
            <person name="Subramanian E."/>
            <person name="Araus A.J."/>
            <person name="Petzold A."/>
            <person name="Susuki M."/>
            <person name="Suzuki K.-i.T."/>
            <person name="Hayashi T."/>
            <person name="Toyoda A."/>
            <person name="Oliveira C."/>
            <person name="Osipova E."/>
            <person name="Leigh N.D."/>
            <person name="Simon A."/>
            <person name="Yun M.H."/>
        </authorList>
    </citation>
    <scope>NUCLEOTIDE SEQUENCE</scope>
    <source>
        <strain evidence="3">20211129_DDA</strain>
        <tissue evidence="3">Liver</tissue>
    </source>
</reference>
<accession>A0AAV7VWY2</accession>
<dbReference type="Proteomes" id="UP001066276">
    <property type="component" value="Chromosome 1_2"/>
</dbReference>
<protein>
    <submittedName>
        <fullName evidence="3">Uncharacterized protein</fullName>
    </submittedName>
</protein>
<evidence type="ECO:0000313" key="4">
    <source>
        <dbReference type="Proteomes" id="UP001066276"/>
    </source>
</evidence>
<feature type="compositionally biased region" description="Polar residues" evidence="1">
    <location>
        <begin position="38"/>
        <end position="51"/>
    </location>
</feature>
<name>A0AAV7VWY2_PLEWA</name>
<feature type="region of interest" description="Disordered" evidence="1">
    <location>
        <begin position="32"/>
        <end position="73"/>
    </location>
</feature>
<keyword evidence="4" id="KW-1185">Reference proteome</keyword>
<sequence length="73" mass="7728">MSARRASARQPLQRWAAPVGSALALQFTAAPDPFQLSRPGQNGSRNRSGRLTASHACDQWSRSAPAGEQLGAP</sequence>
<comment type="caution">
    <text evidence="3">The sequence shown here is derived from an EMBL/GenBank/DDBJ whole genome shotgun (WGS) entry which is preliminary data.</text>
</comment>
<gene>
    <name evidence="2" type="ORF">NDU88_000234</name>
    <name evidence="3" type="ORF">NDU88_000235</name>
</gene>